<dbReference type="RefSeq" id="WP_047234851.1">
    <property type="nucleotide sequence ID" value="NZ_AP022038.1"/>
</dbReference>
<evidence type="ECO:0000256" key="1">
    <source>
        <dbReference type="SAM" id="SignalP"/>
    </source>
</evidence>
<name>A0AAW5MJY3_AERVE</name>
<feature type="chain" id="PRO_5043431285" evidence="1">
    <location>
        <begin position="22"/>
        <end position="118"/>
    </location>
</feature>
<proteinExistence type="predicted"/>
<dbReference type="Proteomes" id="UP001204061">
    <property type="component" value="Unassembled WGS sequence"/>
</dbReference>
<organism evidence="2 3">
    <name type="scientific">Aeromonas veronii</name>
    <dbReference type="NCBI Taxonomy" id="654"/>
    <lineage>
        <taxon>Bacteria</taxon>
        <taxon>Pseudomonadati</taxon>
        <taxon>Pseudomonadota</taxon>
        <taxon>Gammaproteobacteria</taxon>
        <taxon>Aeromonadales</taxon>
        <taxon>Aeromonadaceae</taxon>
        <taxon>Aeromonas</taxon>
    </lineage>
</organism>
<comment type="caution">
    <text evidence="2">The sequence shown here is derived from an EMBL/GenBank/DDBJ whole genome shotgun (WGS) entry which is preliminary data.</text>
</comment>
<sequence length="118" mass="13006">MNRTRALLGAVSLLISGISSADEWASMAITPGVGRLEVVSNYLIFSSSTNYDVEIPPKIPDGSRIQIRYKKDGSWIDGSFFVAGISARGDLCWLHSELPSQYSKSPSDTIYVKPCRYK</sequence>
<accession>A0AAW5MJY3</accession>
<dbReference type="AlphaFoldDB" id="A0AAW5MJY3"/>
<evidence type="ECO:0000313" key="2">
    <source>
        <dbReference type="EMBL" id="MCR4450755.1"/>
    </source>
</evidence>
<protein>
    <submittedName>
        <fullName evidence="2">Uncharacterized protein</fullName>
    </submittedName>
</protein>
<feature type="signal peptide" evidence="1">
    <location>
        <begin position="1"/>
        <end position="21"/>
    </location>
</feature>
<keyword evidence="1" id="KW-0732">Signal</keyword>
<dbReference type="EMBL" id="JANLFC010000080">
    <property type="protein sequence ID" value="MCR4450755.1"/>
    <property type="molecule type" value="Genomic_DNA"/>
</dbReference>
<gene>
    <name evidence="2" type="ORF">NS965_20430</name>
</gene>
<evidence type="ECO:0000313" key="3">
    <source>
        <dbReference type="Proteomes" id="UP001204061"/>
    </source>
</evidence>
<reference evidence="2" key="1">
    <citation type="submission" date="2022-08" db="EMBL/GenBank/DDBJ databases">
        <title>A global survey of hypervirulent Aeromonas hydrophila identified this emerging pathogen in farmed fish in the lower Mekong River basin.</title>
        <authorList>
            <person name="Xu T."/>
            <person name="Rasmussen-Ivey C.R."/>
            <person name="Moen F.S."/>
            <person name="Fernandez Bravo A."/>
            <person name="Lamy B."/>
            <person name="Beaz-Hidalgo R."/>
            <person name="Khan C.D."/>
            <person name="Castro Escarpulli G."/>
            <person name="Yasin I.S.M."/>
            <person name="Figueras M.J."/>
            <person name="Azzam Sayuti M."/>
            <person name="Karim M.M."/>
            <person name="Alam K.M."/>
            <person name="Le T.T.T."/>
            <person name="Thao N.H.P."/>
            <person name="Addo S."/>
            <person name="Duodu S."/>
            <person name="Ali S."/>
            <person name="Mey S."/>
            <person name="Somony T."/>
            <person name="Liles M.R."/>
        </authorList>
    </citation>
    <scope>NUCLEOTIDE SEQUENCE</scope>
    <source>
        <strain evidence="2">0.14</strain>
    </source>
</reference>